<accession>A0A1H5M1M8</accession>
<reference evidence="2" key="1">
    <citation type="submission" date="2016-10" db="EMBL/GenBank/DDBJ databases">
        <authorList>
            <person name="Varghese N."/>
            <person name="Submissions S."/>
        </authorList>
    </citation>
    <scope>NUCLEOTIDE SEQUENCE [LARGE SCALE GENOMIC DNA]</scope>
    <source>
        <strain evidence="2">DSM 21368</strain>
    </source>
</reference>
<proteinExistence type="predicted"/>
<protein>
    <submittedName>
        <fullName evidence="1">Uncharacterized protein</fullName>
    </submittedName>
</protein>
<dbReference type="RefSeq" id="WP_089773946.1">
    <property type="nucleotide sequence ID" value="NZ_FNTX01000002.1"/>
</dbReference>
<evidence type="ECO:0000313" key="2">
    <source>
        <dbReference type="Proteomes" id="UP000199220"/>
    </source>
</evidence>
<dbReference type="STRING" id="648782.SAMN04488554_3101"/>
<organism evidence="1 2">
    <name type="scientific">Ruania alba</name>
    <dbReference type="NCBI Taxonomy" id="648782"/>
    <lineage>
        <taxon>Bacteria</taxon>
        <taxon>Bacillati</taxon>
        <taxon>Actinomycetota</taxon>
        <taxon>Actinomycetes</taxon>
        <taxon>Micrococcales</taxon>
        <taxon>Ruaniaceae</taxon>
        <taxon>Ruania</taxon>
    </lineage>
</organism>
<gene>
    <name evidence="1" type="ORF">SAMN04488554_3101</name>
</gene>
<dbReference type="EMBL" id="FNTX01000002">
    <property type="protein sequence ID" value="SEE83229.1"/>
    <property type="molecule type" value="Genomic_DNA"/>
</dbReference>
<evidence type="ECO:0000313" key="1">
    <source>
        <dbReference type="EMBL" id="SEE83229.1"/>
    </source>
</evidence>
<dbReference type="AlphaFoldDB" id="A0A1H5M1M8"/>
<dbReference type="Proteomes" id="UP000199220">
    <property type="component" value="Unassembled WGS sequence"/>
</dbReference>
<sequence length="137" mass="15136">MLLQLELRLPEEWTADPDPRTVPPSPLFVRAGIKAQRVYQFVHTGDDARVAIYRLRAPRSALDEVTDILVRDVGAGRVPNGLIWLATGPGWYSFNAIQEGRDVAGPALLWSSYLPEQGAPERMREIGGALDSAAWTL</sequence>
<name>A0A1H5M1M8_9MICO</name>
<keyword evidence="2" id="KW-1185">Reference proteome</keyword>